<keyword evidence="6 12" id="KW-0808">Transferase</keyword>
<dbReference type="HAMAP" id="MF_01849">
    <property type="entry name" value="RNA_methyltr_RlmN"/>
    <property type="match status" value="1"/>
</dbReference>
<comment type="catalytic activity">
    <reaction evidence="12">
        <text>adenosine(2503) in 23S rRNA + 2 reduced [2Fe-2S]-[ferredoxin] + 2 S-adenosyl-L-methionine = 2-methyladenosine(2503) in 23S rRNA + 5'-deoxyadenosine + L-methionine + 2 oxidized [2Fe-2S]-[ferredoxin] + S-adenosyl-L-homocysteine</text>
        <dbReference type="Rhea" id="RHEA:42916"/>
        <dbReference type="Rhea" id="RHEA-COMP:10000"/>
        <dbReference type="Rhea" id="RHEA-COMP:10001"/>
        <dbReference type="Rhea" id="RHEA-COMP:10152"/>
        <dbReference type="Rhea" id="RHEA-COMP:10282"/>
        <dbReference type="ChEBI" id="CHEBI:17319"/>
        <dbReference type="ChEBI" id="CHEBI:33737"/>
        <dbReference type="ChEBI" id="CHEBI:33738"/>
        <dbReference type="ChEBI" id="CHEBI:57844"/>
        <dbReference type="ChEBI" id="CHEBI:57856"/>
        <dbReference type="ChEBI" id="CHEBI:59789"/>
        <dbReference type="ChEBI" id="CHEBI:74411"/>
        <dbReference type="ChEBI" id="CHEBI:74497"/>
        <dbReference type="EC" id="2.1.1.192"/>
    </reaction>
</comment>
<dbReference type="EC" id="2.1.1.192" evidence="12"/>
<dbReference type="GO" id="GO:0046872">
    <property type="term" value="F:metal ion binding"/>
    <property type="evidence" value="ECO:0007669"/>
    <property type="project" value="UniProtKB-KW"/>
</dbReference>
<dbReference type="InterPro" id="IPR058240">
    <property type="entry name" value="rSAM_sf"/>
</dbReference>
<keyword evidence="4 12" id="KW-0698">rRNA processing</keyword>
<dbReference type="CDD" id="cd01335">
    <property type="entry name" value="Radical_SAM"/>
    <property type="match status" value="1"/>
</dbReference>
<dbReference type="SFLD" id="SFLDF00275">
    <property type="entry name" value="adenosine_C2_methyltransferase"/>
    <property type="match status" value="1"/>
</dbReference>
<evidence type="ECO:0000256" key="9">
    <source>
        <dbReference type="ARBA" id="ARBA00022723"/>
    </source>
</evidence>
<evidence type="ECO:0000256" key="11">
    <source>
        <dbReference type="ARBA" id="ARBA00023014"/>
    </source>
</evidence>
<dbReference type="GO" id="GO:0070475">
    <property type="term" value="P:rRNA base methylation"/>
    <property type="evidence" value="ECO:0007669"/>
    <property type="project" value="UniProtKB-UniRule"/>
</dbReference>
<dbReference type="FunFam" id="3.20.20.70:FF:000014">
    <property type="entry name" value="Probable dual-specificity RNA methyltransferase RlmN"/>
    <property type="match status" value="1"/>
</dbReference>
<dbReference type="EMBL" id="DWWK01000039">
    <property type="protein sequence ID" value="HJC38051.1"/>
    <property type="molecule type" value="Genomic_DNA"/>
</dbReference>
<keyword evidence="5 12" id="KW-0489">Methyltransferase</keyword>
<keyword evidence="11 12" id="KW-0411">Iron-sulfur</keyword>
<organism evidence="14 15">
    <name type="scientific">Candidatus Mediterraneibacter faecigallinarum</name>
    <dbReference type="NCBI Taxonomy" id="2838669"/>
    <lineage>
        <taxon>Bacteria</taxon>
        <taxon>Bacillati</taxon>
        <taxon>Bacillota</taxon>
        <taxon>Clostridia</taxon>
        <taxon>Lachnospirales</taxon>
        <taxon>Lachnospiraceae</taxon>
        <taxon>Mediterraneibacter</taxon>
    </lineage>
</organism>
<dbReference type="InterPro" id="IPR027492">
    <property type="entry name" value="RNA_MTrfase_RlmN"/>
</dbReference>
<keyword evidence="8 12" id="KW-0819">tRNA processing</keyword>
<feature type="binding site" evidence="12">
    <location>
        <position position="191"/>
    </location>
    <ligand>
        <name>S-adenosyl-L-methionine</name>
        <dbReference type="ChEBI" id="CHEBI:59789"/>
    </ligand>
</feature>
<comment type="miscellaneous">
    <text evidence="12">Reaction proceeds by a ping-pong mechanism involving intermediate methylation of a conserved cysteine residue.</text>
</comment>
<accession>A0A9D2NV29</accession>
<dbReference type="SFLD" id="SFLDG01062">
    <property type="entry name" value="methyltransferase_(Class_A)"/>
    <property type="match status" value="1"/>
</dbReference>
<keyword evidence="3 12" id="KW-0963">Cytoplasm</keyword>
<dbReference type="InterPro" id="IPR013785">
    <property type="entry name" value="Aldolase_TIM"/>
</dbReference>
<comment type="cofactor">
    <cofactor evidence="12">
        <name>[4Fe-4S] cluster</name>
        <dbReference type="ChEBI" id="CHEBI:49883"/>
    </cofactor>
    <text evidence="12">Binds 1 [4Fe-4S] cluster. The cluster is coordinated with 3 cysteines and an exchangeable S-adenosyl-L-methionine.</text>
</comment>
<feature type="binding site" evidence="12">
    <location>
        <begin position="214"/>
        <end position="216"/>
    </location>
    <ligand>
        <name>S-adenosyl-L-methionine</name>
        <dbReference type="ChEBI" id="CHEBI:59789"/>
    </ligand>
</feature>
<comment type="caution">
    <text evidence="14">The sequence shown here is derived from an EMBL/GenBank/DDBJ whole genome shotgun (WGS) entry which is preliminary data.</text>
</comment>
<dbReference type="GO" id="GO:0005737">
    <property type="term" value="C:cytoplasm"/>
    <property type="evidence" value="ECO:0007669"/>
    <property type="project" value="UniProtKB-SubCell"/>
</dbReference>
<dbReference type="GO" id="GO:0002935">
    <property type="term" value="F:tRNA (adenine(37)-C2)-methyltransferase activity"/>
    <property type="evidence" value="ECO:0007669"/>
    <property type="project" value="UniProtKB-UniRule"/>
</dbReference>
<keyword evidence="2 12" id="KW-0004">4Fe-4S</keyword>
<reference evidence="14" key="2">
    <citation type="submission" date="2021-04" db="EMBL/GenBank/DDBJ databases">
        <authorList>
            <person name="Gilroy R."/>
        </authorList>
    </citation>
    <scope>NUCLEOTIDE SEQUENCE</scope>
    <source>
        <strain evidence="14">ChiGjej1B1-1692</strain>
    </source>
</reference>
<dbReference type="PROSITE" id="PS51918">
    <property type="entry name" value="RADICAL_SAM"/>
    <property type="match status" value="1"/>
</dbReference>
<comment type="caution">
    <text evidence="12">Lacks conserved residue(s) required for the propagation of feature annotation.</text>
</comment>
<evidence type="ECO:0000256" key="5">
    <source>
        <dbReference type="ARBA" id="ARBA00022603"/>
    </source>
</evidence>
<dbReference type="GO" id="GO:0000049">
    <property type="term" value="F:tRNA binding"/>
    <property type="evidence" value="ECO:0007669"/>
    <property type="project" value="UniProtKB-UniRule"/>
</dbReference>
<proteinExistence type="inferred from homology"/>
<feature type="binding site" evidence="12">
    <location>
        <position position="290"/>
    </location>
    <ligand>
        <name>S-adenosyl-L-methionine</name>
        <dbReference type="ChEBI" id="CHEBI:59789"/>
    </ligand>
</feature>
<dbReference type="Proteomes" id="UP000823894">
    <property type="component" value="Unassembled WGS sequence"/>
</dbReference>
<feature type="binding site" evidence="12">
    <location>
        <begin position="159"/>
        <end position="160"/>
    </location>
    <ligand>
        <name>S-adenosyl-L-methionine</name>
        <dbReference type="ChEBI" id="CHEBI:59789"/>
    </ligand>
</feature>
<dbReference type="InterPro" id="IPR007197">
    <property type="entry name" value="rSAM"/>
</dbReference>
<dbReference type="GO" id="GO:0030488">
    <property type="term" value="P:tRNA methylation"/>
    <property type="evidence" value="ECO:0007669"/>
    <property type="project" value="UniProtKB-UniRule"/>
</dbReference>
<evidence type="ECO:0000259" key="13">
    <source>
        <dbReference type="PROSITE" id="PS51918"/>
    </source>
</evidence>
<evidence type="ECO:0000256" key="1">
    <source>
        <dbReference type="ARBA" id="ARBA00004496"/>
    </source>
</evidence>
<feature type="domain" description="Radical SAM core" evidence="13">
    <location>
        <begin position="98"/>
        <end position="328"/>
    </location>
</feature>
<evidence type="ECO:0000256" key="3">
    <source>
        <dbReference type="ARBA" id="ARBA00022490"/>
    </source>
</evidence>
<evidence type="ECO:0000256" key="6">
    <source>
        <dbReference type="ARBA" id="ARBA00022679"/>
    </source>
</evidence>
<protein>
    <recommendedName>
        <fullName evidence="12">Probable dual-specificity RNA methyltransferase RlmN</fullName>
        <ecNumber evidence="12">2.1.1.192</ecNumber>
    </recommendedName>
    <alternativeName>
        <fullName evidence="12">23S rRNA (adenine(2503)-C(2))-methyltransferase</fullName>
    </alternativeName>
    <alternativeName>
        <fullName evidence="12">23S rRNA m2A2503 methyltransferase</fullName>
    </alternativeName>
    <alternativeName>
        <fullName evidence="12">Ribosomal RNA large subunit methyltransferase N</fullName>
    </alternativeName>
    <alternativeName>
        <fullName evidence="12">tRNA (adenine(37)-C(2))-methyltransferase</fullName>
    </alternativeName>
    <alternativeName>
        <fullName evidence="12">tRNA m2A37 methyltransferase</fullName>
    </alternativeName>
</protein>
<keyword evidence="12" id="KW-1015">Disulfide bond</keyword>
<dbReference type="InterPro" id="IPR004383">
    <property type="entry name" value="rRNA_lsu_MTrfase_RlmN/Cfr"/>
</dbReference>
<comment type="function">
    <text evidence="12">Specifically methylates position 2 of adenine 2503 in 23S rRNA and position 2 of adenine 37 in tRNAs.</text>
</comment>
<sequence length="346" mass="39418">MKKDIRAFGYEELQKEVESMGEKAFRAKQIYEWLHVKLADSFGEMTNLSKSLRERLDEEYVILPVEMLERQVSKLDGTNKFLFRLYDGNVVESVLMRYKHGNSVCISSQAGCRMGCAFCASTIGGLQRNLSASEMLGQVYQIQRITGERVSNVVVMGTGEPLDNYDNFVKFIRLLTDGHGLNISQRSVTVSTCGIVPGIQKLAEEDLQITLALSLHGSTQEKRKRLMPVANKYDLMEVLGACDEYFRKTGRRVTFEYSLVHGVNDTDEDARELTELLRPRNCHLNLIPVNPVKERDFVRPSRENALNFKNKLEKSGINVTIRREMGSDIDGACGQLRRRYVKTDRE</sequence>
<dbReference type="SUPFAM" id="SSF102114">
    <property type="entry name" value="Radical SAM enzymes"/>
    <property type="match status" value="1"/>
</dbReference>
<dbReference type="GO" id="GO:0070040">
    <property type="term" value="F:rRNA (adenine(2503)-C2-)-methyltransferase activity"/>
    <property type="evidence" value="ECO:0007669"/>
    <property type="project" value="UniProtKB-UniRule"/>
</dbReference>
<evidence type="ECO:0000256" key="4">
    <source>
        <dbReference type="ARBA" id="ARBA00022552"/>
    </source>
</evidence>
<keyword evidence="7 12" id="KW-0949">S-adenosyl-L-methionine</keyword>
<dbReference type="GO" id="GO:0051539">
    <property type="term" value="F:4 iron, 4 sulfur cluster binding"/>
    <property type="evidence" value="ECO:0007669"/>
    <property type="project" value="UniProtKB-UniRule"/>
</dbReference>
<dbReference type="Gene3D" id="3.20.20.70">
    <property type="entry name" value="Aldolase class I"/>
    <property type="match status" value="1"/>
</dbReference>
<dbReference type="InterPro" id="IPR048641">
    <property type="entry name" value="RlmN_N"/>
</dbReference>
<evidence type="ECO:0000313" key="15">
    <source>
        <dbReference type="Proteomes" id="UP000823894"/>
    </source>
</evidence>
<feature type="binding site" evidence="12">
    <location>
        <position position="119"/>
    </location>
    <ligand>
        <name>[4Fe-4S] cluster</name>
        <dbReference type="ChEBI" id="CHEBI:49883"/>
        <note>4Fe-4S-S-AdoMet</note>
    </ligand>
</feature>
<comment type="catalytic activity">
    <reaction evidence="12">
        <text>adenosine(37) in tRNA + 2 reduced [2Fe-2S]-[ferredoxin] + 2 S-adenosyl-L-methionine = 2-methyladenosine(37) in tRNA + 5'-deoxyadenosine + L-methionine + 2 oxidized [2Fe-2S]-[ferredoxin] + S-adenosyl-L-homocysteine</text>
        <dbReference type="Rhea" id="RHEA:43332"/>
        <dbReference type="Rhea" id="RHEA-COMP:10000"/>
        <dbReference type="Rhea" id="RHEA-COMP:10001"/>
        <dbReference type="Rhea" id="RHEA-COMP:10162"/>
        <dbReference type="Rhea" id="RHEA-COMP:10485"/>
        <dbReference type="ChEBI" id="CHEBI:17319"/>
        <dbReference type="ChEBI" id="CHEBI:33737"/>
        <dbReference type="ChEBI" id="CHEBI:33738"/>
        <dbReference type="ChEBI" id="CHEBI:57844"/>
        <dbReference type="ChEBI" id="CHEBI:57856"/>
        <dbReference type="ChEBI" id="CHEBI:59789"/>
        <dbReference type="ChEBI" id="CHEBI:74411"/>
        <dbReference type="ChEBI" id="CHEBI:74497"/>
        <dbReference type="EC" id="2.1.1.192"/>
    </reaction>
</comment>
<feature type="binding site" evidence="12">
    <location>
        <position position="112"/>
    </location>
    <ligand>
        <name>[4Fe-4S] cluster</name>
        <dbReference type="ChEBI" id="CHEBI:49883"/>
        <note>4Fe-4S-S-AdoMet</note>
    </ligand>
</feature>
<dbReference type="Pfam" id="PF21016">
    <property type="entry name" value="RlmN_N"/>
    <property type="match status" value="1"/>
</dbReference>
<dbReference type="SFLD" id="SFLDS00029">
    <property type="entry name" value="Radical_SAM"/>
    <property type="match status" value="1"/>
</dbReference>
<comment type="similarity">
    <text evidence="12">Belongs to the radical SAM superfamily. RlmN family.</text>
</comment>
<reference evidence="14" key="1">
    <citation type="journal article" date="2021" name="PeerJ">
        <title>Extensive microbial diversity within the chicken gut microbiome revealed by metagenomics and culture.</title>
        <authorList>
            <person name="Gilroy R."/>
            <person name="Ravi A."/>
            <person name="Getino M."/>
            <person name="Pursley I."/>
            <person name="Horton D.L."/>
            <person name="Alikhan N.F."/>
            <person name="Baker D."/>
            <person name="Gharbi K."/>
            <person name="Hall N."/>
            <person name="Watson M."/>
            <person name="Adriaenssens E.M."/>
            <person name="Foster-Nyarko E."/>
            <person name="Jarju S."/>
            <person name="Secka A."/>
            <person name="Antonio M."/>
            <person name="Oren A."/>
            <person name="Chaudhuri R.R."/>
            <person name="La Ragione R."/>
            <person name="Hildebrand F."/>
            <person name="Pallen M.J."/>
        </authorList>
    </citation>
    <scope>NUCLEOTIDE SEQUENCE</scope>
    <source>
        <strain evidence="14">ChiGjej1B1-1692</strain>
    </source>
</reference>
<dbReference type="AlphaFoldDB" id="A0A9D2NV29"/>
<evidence type="ECO:0000256" key="10">
    <source>
        <dbReference type="ARBA" id="ARBA00023004"/>
    </source>
</evidence>
<dbReference type="NCBIfam" id="TIGR00048">
    <property type="entry name" value="rRNA_mod_RlmN"/>
    <property type="match status" value="1"/>
</dbReference>
<dbReference type="PIRSF" id="PIRSF006004">
    <property type="entry name" value="CHP00048"/>
    <property type="match status" value="1"/>
</dbReference>
<dbReference type="Gene3D" id="1.10.150.530">
    <property type="match status" value="1"/>
</dbReference>
<dbReference type="GO" id="GO:0019843">
    <property type="term" value="F:rRNA binding"/>
    <property type="evidence" value="ECO:0007669"/>
    <property type="project" value="UniProtKB-UniRule"/>
</dbReference>
<dbReference type="PANTHER" id="PTHR30544">
    <property type="entry name" value="23S RRNA METHYLTRANSFERASE"/>
    <property type="match status" value="1"/>
</dbReference>
<feature type="binding site" evidence="12">
    <location>
        <position position="116"/>
    </location>
    <ligand>
        <name>[4Fe-4S] cluster</name>
        <dbReference type="ChEBI" id="CHEBI:49883"/>
        <note>4Fe-4S-S-AdoMet</note>
    </ligand>
</feature>
<gene>
    <name evidence="12 14" type="primary">rlmN</name>
    <name evidence="14" type="ORF">H9757_03145</name>
</gene>
<comment type="subcellular location">
    <subcellularLocation>
        <location evidence="1 12">Cytoplasm</location>
    </subcellularLocation>
</comment>
<keyword evidence="10 12" id="KW-0408">Iron</keyword>
<evidence type="ECO:0000313" key="14">
    <source>
        <dbReference type="EMBL" id="HJC38051.1"/>
    </source>
</evidence>
<evidence type="ECO:0000256" key="8">
    <source>
        <dbReference type="ARBA" id="ARBA00022694"/>
    </source>
</evidence>
<feature type="active site" description="Proton acceptor" evidence="12">
    <location>
        <position position="92"/>
    </location>
</feature>
<evidence type="ECO:0000256" key="7">
    <source>
        <dbReference type="ARBA" id="ARBA00022691"/>
    </source>
</evidence>
<dbReference type="PANTHER" id="PTHR30544:SF5">
    <property type="entry name" value="RADICAL SAM CORE DOMAIN-CONTAINING PROTEIN"/>
    <property type="match status" value="1"/>
</dbReference>
<evidence type="ECO:0000256" key="2">
    <source>
        <dbReference type="ARBA" id="ARBA00022485"/>
    </source>
</evidence>
<evidence type="ECO:0000256" key="12">
    <source>
        <dbReference type="HAMAP-Rule" id="MF_01849"/>
    </source>
</evidence>
<dbReference type="InterPro" id="IPR040072">
    <property type="entry name" value="Methyltransferase_A"/>
</dbReference>
<feature type="active site" description="S-methylcysteine intermediate" evidence="12">
    <location>
        <position position="333"/>
    </location>
</feature>
<dbReference type="Pfam" id="PF04055">
    <property type="entry name" value="Radical_SAM"/>
    <property type="match status" value="1"/>
</dbReference>
<keyword evidence="9 12" id="KW-0479">Metal-binding</keyword>
<name>A0A9D2NV29_9FIRM</name>